<name>E0WV81_9ENTR</name>
<dbReference type="AlphaFoldDB" id="E0WV81"/>
<dbReference type="NCBIfam" id="NF033572">
    <property type="entry name" value="transpos_ISKra4"/>
    <property type="match status" value="1"/>
</dbReference>
<protein>
    <recommendedName>
        <fullName evidence="3">ISKra4 family transposase</fullName>
    </recommendedName>
</protein>
<dbReference type="HOGENOM" id="CLU_047254_0_0_6"/>
<keyword evidence="2" id="KW-1185">Reference proteome</keyword>
<dbReference type="EMBL" id="GL379752">
    <property type="protein sequence ID" value="EFL91085.1"/>
    <property type="molecule type" value="Genomic_DNA"/>
</dbReference>
<evidence type="ECO:0000313" key="2">
    <source>
        <dbReference type="Proteomes" id="UP000005726"/>
    </source>
</evidence>
<reference evidence="1" key="1">
    <citation type="journal article" date="2009" name="Environ. Microbiol.">
        <title>Dynamics of genome evolution in facultative symbionts of aphids.</title>
        <authorList>
            <person name="Degnan P.H."/>
            <person name="Leonardo T.E."/>
            <person name="Cass B.N."/>
            <person name="Hurwitz B."/>
            <person name="Stern D."/>
            <person name="Gibbs R.A."/>
            <person name="Richards S."/>
            <person name="Moran N.A."/>
        </authorList>
    </citation>
    <scope>NUCLEOTIDE SEQUENCE [LARGE SCALE GENOMIC DNA]</scope>
    <source>
        <strain evidence="1">LSR1</strain>
    </source>
</reference>
<evidence type="ECO:0000313" key="1">
    <source>
        <dbReference type="EMBL" id="EFL91085.1"/>
    </source>
</evidence>
<evidence type="ECO:0008006" key="3">
    <source>
        <dbReference type="Google" id="ProtNLM"/>
    </source>
</evidence>
<sequence length="323" mass="37331">MKDILPVGERYNASTIRNHLCHVAKRQEAELAEKPDYLSGCPRDWAALPKPGKPMVVGIDGGYVRNRNDKKNHFEVIVGKSYSDEVPAKRFGFVQKIDEHPRKKLMAQLTSQGMQANQQITFLSDGADNLRELQFSFYPESRHVLDWFHITMRLTVLNQYAKGVEKSDPAIGAVLSDTLESTKWYLWHGNVENALENLEECTLLCDDNELNYFNRKKLLTHLDEMYTYISNNRMIIPNYGEMYRYGETISTAFVESTINEVVAKRMVKKQQMQWSQQGAHYLLQTRTSVLNDELKEQFRRWYPGLKIDEHIGEKTDESTGLAA</sequence>
<organism evidence="1 2">
    <name type="scientific">Candidatus Regiella insecticola LSR1</name>
    <dbReference type="NCBI Taxonomy" id="663321"/>
    <lineage>
        <taxon>Bacteria</taxon>
        <taxon>Pseudomonadati</taxon>
        <taxon>Pseudomonadota</taxon>
        <taxon>Gammaproteobacteria</taxon>
        <taxon>Enterobacterales</taxon>
        <taxon>Enterobacteriaceae</taxon>
        <taxon>aphid secondary symbionts</taxon>
        <taxon>Candidatus Regiella</taxon>
    </lineage>
</organism>
<proteinExistence type="predicted"/>
<gene>
    <name evidence="1" type="ORF">REG_1996</name>
</gene>
<dbReference type="Proteomes" id="UP000005726">
    <property type="component" value="Unassembled WGS sequence"/>
</dbReference>
<accession>E0WV81</accession>
<dbReference type="STRING" id="663321.REG_1996"/>
<dbReference type="eggNOG" id="COG3464">
    <property type="taxonomic scope" value="Bacteria"/>
</dbReference>